<evidence type="ECO:0000256" key="1">
    <source>
        <dbReference type="SAM" id="MobiDB-lite"/>
    </source>
</evidence>
<dbReference type="InParanoid" id="A0A067P2G7"/>
<sequence length="90" mass="9821">MTKFDRLLSDRVPLPAPQSQSEDLTKPFNRNSSLKSNNCNALSPARQSFTRLPRPFGQGKLLAGSVSVARVRPRTSKGITDLLLPQTSVG</sequence>
<dbReference type="OrthoDB" id="2848967at2759"/>
<reference evidence="3" key="1">
    <citation type="journal article" date="2014" name="Proc. Natl. Acad. Sci. U.S.A.">
        <title>Extensive sampling of basidiomycete genomes demonstrates inadequacy of the white-rot/brown-rot paradigm for wood decay fungi.</title>
        <authorList>
            <person name="Riley R."/>
            <person name="Salamov A.A."/>
            <person name="Brown D.W."/>
            <person name="Nagy L.G."/>
            <person name="Floudas D."/>
            <person name="Held B.W."/>
            <person name="Levasseur A."/>
            <person name="Lombard V."/>
            <person name="Morin E."/>
            <person name="Otillar R."/>
            <person name="Lindquist E.A."/>
            <person name="Sun H."/>
            <person name="LaButti K.M."/>
            <person name="Schmutz J."/>
            <person name="Jabbour D."/>
            <person name="Luo H."/>
            <person name="Baker S.E."/>
            <person name="Pisabarro A.G."/>
            <person name="Walton J.D."/>
            <person name="Blanchette R.A."/>
            <person name="Henrissat B."/>
            <person name="Martin F."/>
            <person name="Cullen D."/>
            <person name="Hibbett D.S."/>
            <person name="Grigoriev I.V."/>
        </authorList>
    </citation>
    <scope>NUCLEOTIDE SEQUENCE [LARGE SCALE GENOMIC DNA]</scope>
    <source>
        <strain evidence="3">MUCL 33604</strain>
    </source>
</reference>
<keyword evidence="3" id="KW-1185">Reference proteome</keyword>
<gene>
    <name evidence="2" type="ORF">JAAARDRAFT_63854</name>
</gene>
<dbReference type="STRING" id="933084.A0A067P2G7"/>
<proteinExistence type="predicted"/>
<organism evidence="2 3">
    <name type="scientific">Jaapia argillacea MUCL 33604</name>
    <dbReference type="NCBI Taxonomy" id="933084"/>
    <lineage>
        <taxon>Eukaryota</taxon>
        <taxon>Fungi</taxon>
        <taxon>Dikarya</taxon>
        <taxon>Basidiomycota</taxon>
        <taxon>Agaricomycotina</taxon>
        <taxon>Agaricomycetes</taxon>
        <taxon>Agaricomycetidae</taxon>
        <taxon>Jaapiales</taxon>
        <taxon>Jaapiaceae</taxon>
        <taxon>Jaapia</taxon>
    </lineage>
</organism>
<evidence type="ECO:0000313" key="2">
    <source>
        <dbReference type="EMBL" id="KDQ49123.1"/>
    </source>
</evidence>
<name>A0A067P2G7_9AGAM</name>
<feature type="region of interest" description="Disordered" evidence="1">
    <location>
        <begin position="1"/>
        <end position="41"/>
    </location>
</feature>
<dbReference type="Proteomes" id="UP000027265">
    <property type="component" value="Unassembled WGS sequence"/>
</dbReference>
<dbReference type="AlphaFoldDB" id="A0A067P2G7"/>
<evidence type="ECO:0000313" key="3">
    <source>
        <dbReference type="Proteomes" id="UP000027265"/>
    </source>
</evidence>
<feature type="compositionally biased region" description="Polar residues" evidence="1">
    <location>
        <begin position="17"/>
        <end position="41"/>
    </location>
</feature>
<dbReference type="EMBL" id="KL197804">
    <property type="protein sequence ID" value="KDQ49123.1"/>
    <property type="molecule type" value="Genomic_DNA"/>
</dbReference>
<dbReference type="HOGENOM" id="CLU_2399511_0_0_1"/>
<protein>
    <submittedName>
        <fullName evidence="2">Uncharacterized protein</fullName>
    </submittedName>
</protein>
<accession>A0A067P2G7</accession>